<organism evidence="13 14">
    <name type="scientific">Urochloa decumbens</name>
    <dbReference type="NCBI Taxonomy" id="240449"/>
    <lineage>
        <taxon>Eukaryota</taxon>
        <taxon>Viridiplantae</taxon>
        <taxon>Streptophyta</taxon>
        <taxon>Embryophyta</taxon>
        <taxon>Tracheophyta</taxon>
        <taxon>Spermatophyta</taxon>
        <taxon>Magnoliopsida</taxon>
        <taxon>Liliopsida</taxon>
        <taxon>Poales</taxon>
        <taxon>Poaceae</taxon>
        <taxon>PACMAD clade</taxon>
        <taxon>Panicoideae</taxon>
        <taxon>Panicodae</taxon>
        <taxon>Paniceae</taxon>
        <taxon>Melinidinae</taxon>
        <taxon>Urochloa</taxon>
    </lineage>
</organism>
<dbReference type="GO" id="GO:0015079">
    <property type="term" value="F:potassium ion transmembrane transporter activity"/>
    <property type="evidence" value="ECO:0007669"/>
    <property type="project" value="UniProtKB-UniRule"/>
</dbReference>
<comment type="function">
    <text evidence="10">Potassium transporter.</text>
</comment>
<dbReference type="GO" id="GO:0016020">
    <property type="term" value="C:membrane"/>
    <property type="evidence" value="ECO:0007669"/>
    <property type="project" value="UniProtKB-SubCell"/>
</dbReference>
<keyword evidence="7 10" id="KW-1133">Transmembrane helix</keyword>
<protein>
    <recommendedName>
        <fullName evidence="10">Potassium transporter</fullName>
    </recommendedName>
</protein>
<feature type="transmembrane region" description="Helical" evidence="10">
    <location>
        <begin position="362"/>
        <end position="382"/>
    </location>
</feature>
<feature type="transmembrane region" description="Helical" evidence="10">
    <location>
        <begin position="254"/>
        <end position="273"/>
    </location>
</feature>
<evidence type="ECO:0000313" key="13">
    <source>
        <dbReference type="EMBL" id="CAL4945738.1"/>
    </source>
</evidence>
<accession>A0ABC8YM79</accession>
<dbReference type="AlphaFoldDB" id="A0ABC8YM79"/>
<dbReference type="PANTHER" id="PTHR30540:SF94">
    <property type="entry name" value="POTASSIUM TRANSPORTER 5"/>
    <property type="match status" value="1"/>
</dbReference>
<keyword evidence="5 10" id="KW-0812">Transmembrane</keyword>
<keyword evidence="14" id="KW-1185">Reference proteome</keyword>
<evidence type="ECO:0000313" key="14">
    <source>
        <dbReference type="Proteomes" id="UP001497457"/>
    </source>
</evidence>
<keyword evidence="6 10" id="KW-0630">Potassium</keyword>
<keyword evidence="8 10" id="KW-0406">Ion transport</keyword>
<evidence type="ECO:0000259" key="11">
    <source>
        <dbReference type="Pfam" id="PF02705"/>
    </source>
</evidence>
<feature type="transmembrane region" description="Helical" evidence="10">
    <location>
        <begin position="285"/>
        <end position="305"/>
    </location>
</feature>
<feature type="transmembrane region" description="Helical" evidence="10">
    <location>
        <begin position="483"/>
        <end position="504"/>
    </location>
</feature>
<comment type="caution">
    <text evidence="10">Lacks conserved residue(s) required for the propagation of feature annotation.</text>
</comment>
<evidence type="ECO:0000256" key="2">
    <source>
        <dbReference type="ARBA" id="ARBA00008440"/>
    </source>
</evidence>
<evidence type="ECO:0000256" key="7">
    <source>
        <dbReference type="ARBA" id="ARBA00022989"/>
    </source>
</evidence>
<feature type="transmembrane region" description="Helical" evidence="10">
    <location>
        <begin position="459"/>
        <end position="477"/>
    </location>
</feature>
<feature type="transmembrane region" description="Helical" evidence="10">
    <location>
        <begin position="540"/>
        <end position="560"/>
    </location>
</feature>
<dbReference type="Pfam" id="PF22776">
    <property type="entry name" value="K_trans_C"/>
    <property type="match status" value="1"/>
</dbReference>
<evidence type="ECO:0000256" key="3">
    <source>
        <dbReference type="ARBA" id="ARBA00022448"/>
    </source>
</evidence>
<reference evidence="13 14" key="2">
    <citation type="submission" date="2024-10" db="EMBL/GenBank/DDBJ databases">
        <authorList>
            <person name="Ryan C."/>
        </authorList>
    </citation>
    <scope>NUCLEOTIDE SEQUENCE [LARGE SCALE GENOMIC DNA]</scope>
</reference>
<name>A0ABC8YM79_9POAL</name>
<gene>
    <name evidence="13" type="ORF">URODEC1_LOCUS35656</name>
</gene>
<dbReference type="InterPro" id="IPR003855">
    <property type="entry name" value="K+_transporter"/>
</dbReference>
<dbReference type="Pfam" id="PF02705">
    <property type="entry name" value="K_trans"/>
    <property type="match status" value="1"/>
</dbReference>
<keyword evidence="9 10" id="KW-0472">Membrane</keyword>
<evidence type="ECO:0000259" key="12">
    <source>
        <dbReference type="Pfam" id="PF22776"/>
    </source>
</evidence>
<feature type="transmembrane region" description="Helical" evidence="10">
    <location>
        <begin position="331"/>
        <end position="350"/>
    </location>
</feature>
<evidence type="ECO:0000256" key="10">
    <source>
        <dbReference type="RuleBase" id="RU321113"/>
    </source>
</evidence>
<reference evidence="14" key="1">
    <citation type="submission" date="2024-06" db="EMBL/GenBank/DDBJ databases">
        <authorList>
            <person name="Ryan C."/>
        </authorList>
    </citation>
    <scope>NUCLEOTIDE SEQUENCE [LARGE SCALE GENOMIC DNA]</scope>
</reference>
<dbReference type="EMBL" id="OZ075127">
    <property type="protein sequence ID" value="CAL4945738.1"/>
    <property type="molecule type" value="Genomic_DNA"/>
</dbReference>
<dbReference type="PANTHER" id="PTHR30540">
    <property type="entry name" value="OSMOTIC STRESS POTASSIUM TRANSPORTER"/>
    <property type="match status" value="1"/>
</dbReference>
<evidence type="ECO:0000256" key="6">
    <source>
        <dbReference type="ARBA" id="ARBA00022958"/>
    </source>
</evidence>
<keyword evidence="4 10" id="KW-0633">Potassium transport</keyword>
<evidence type="ECO:0000256" key="5">
    <source>
        <dbReference type="ARBA" id="ARBA00022692"/>
    </source>
</evidence>
<dbReference type="NCBIfam" id="TIGR00794">
    <property type="entry name" value="kup"/>
    <property type="match status" value="1"/>
</dbReference>
<comment type="subcellular location">
    <subcellularLocation>
        <location evidence="1 10">Membrane</location>
        <topology evidence="1 10">Multi-pass membrane protein</topology>
    </subcellularLocation>
</comment>
<evidence type="ECO:0000256" key="9">
    <source>
        <dbReference type="ARBA" id="ARBA00023136"/>
    </source>
</evidence>
<sequence length="804" mass="89637">MLGPLQYSYKSQVMENRTKVGQRRLHTLEMAESQHTGSNGAAHGDAGSEYASEKMVPKRLQRFDSLHMEAGKIPGGSIHAAKVGWGTTLHLAFQSIGVVYGDMGTSPLYVFSSTFTNGINNTDDLLGVMSLIIYTVILLPLIKYCFIVLQANDNGDGGTFALYSLISRYARISLIPNQQAEDAMVSRYKLESPTNRIKRAHWIKNKMENSPKFKVMLFLVTVLATSMVIGDGVLTPCISVLSAVGGIQQKATTLTQGQIAGIAIAILIALFLVQRFGTDKVGYTFAPIILTWFILIAGIGIYNLIKHDTSVLKAFNPKYIVDYFKRNGKQGWISLGGVILCITGTEAMFADLGHFNVRAVQIGFSVVLFPSVLLAYIGQAAYLRIYPENVANTFYKSIPGPLYWPAFVVAVAAAIIASQAMISGAFAIIAQSQVLGCFPRVRVTHTSTKYEGQVYIPEINYALMILCVAVTAIFQTTGKIGNAYGIAVVFVMFITTLLVTLVMVMIWKTSLLWIALFPVIFGGAELIYLSSAFYKFTQGGYLPLVFAAILMFIMATWHYVHVHRYNYELQNKVSSNYVAELASRRNLARLPGIGFLYSELVQGIPPILPHLVEKVPSIHSVLVIISIKYLPISKIERSERFLFRYVEPTDYKVFRCVVRYGYNDKVEDPREFEVLLVEHLKQFIHEESFYSQEGDHLTEESGEAIEPSVGVQEARLSKSFSDRITTSPPNGSINEIQEIQREMEDGVVHMLGETNVVAEPNAGLFKKIIVDYAYNFMRKNFRQPEKITCVPHNRLLRVGMTYEI</sequence>
<feature type="domain" description="K+ potassium transporter C-terminal" evidence="12">
    <location>
        <begin position="591"/>
        <end position="804"/>
    </location>
</feature>
<evidence type="ECO:0000256" key="4">
    <source>
        <dbReference type="ARBA" id="ARBA00022538"/>
    </source>
</evidence>
<dbReference type="InterPro" id="IPR053951">
    <property type="entry name" value="K_trans_N"/>
</dbReference>
<feature type="transmembrane region" description="Helical" evidence="10">
    <location>
        <begin position="402"/>
        <end position="430"/>
    </location>
</feature>
<dbReference type="Proteomes" id="UP001497457">
    <property type="component" value="Chromosome 17b"/>
</dbReference>
<keyword evidence="3" id="KW-0813">Transport</keyword>
<proteinExistence type="inferred from homology"/>
<evidence type="ECO:0000256" key="1">
    <source>
        <dbReference type="ARBA" id="ARBA00004141"/>
    </source>
</evidence>
<comment type="similarity">
    <text evidence="2 10">Belongs to the HAK/KUP transporter (TC 2.A.72.3) family.</text>
</comment>
<dbReference type="InterPro" id="IPR053952">
    <property type="entry name" value="K_trans_C"/>
</dbReference>
<feature type="domain" description="K+ potassium transporter integral membrane" evidence="11">
    <location>
        <begin position="91"/>
        <end position="576"/>
    </location>
</feature>
<feature type="transmembrane region" description="Helical" evidence="10">
    <location>
        <begin position="125"/>
        <end position="142"/>
    </location>
</feature>
<feature type="transmembrane region" description="Helical" evidence="10">
    <location>
        <begin position="511"/>
        <end position="534"/>
    </location>
</feature>
<evidence type="ECO:0000256" key="8">
    <source>
        <dbReference type="ARBA" id="ARBA00023065"/>
    </source>
</evidence>
<feature type="transmembrane region" description="Helical" evidence="10">
    <location>
        <begin position="215"/>
        <end position="234"/>
    </location>
</feature>